<dbReference type="STRING" id="33114.A0A2G2V829"/>
<organism evidence="4 5">
    <name type="scientific">Capsicum baccatum</name>
    <name type="common">Peruvian pepper</name>
    <dbReference type="NCBI Taxonomy" id="33114"/>
    <lineage>
        <taxon>Eukaryota</taxon>
        <taxon>Viridiplantae</taxon>
        <taxon>Streptophyta</taxon>
        <taxon>Embryophyta</taxon>
        <taxon>Tracheophyta</taxon>
        <taxon>Spermatophyta</taxon>
        <taxon>Magnoliopsida</taxon>
        <taxon>eudicotyledons</taxon>
        <taxon>Gunneridae</taxon>
        <taxon>Pentapetalae</taxon>
        <taxon>asterids</taxon>
        <taxon>lamiids</taxon>
        <taxon>Solanales</taxon>
        <taxon>Solanaceae</taxon>
        <taxon>Solanoideae</taxon>
        <taxon>Capsiceae</taxon>
        <taxon>Capsicum</taxon>
    </lineage>
</organism>
<name>A0A2G2V829_CAPBA</name>
<reference evidence="5" key="2">
    <citation type="journal article" date="2017" name="J. Anim. Genet.">
        <title>Multiple reference genome sequences of hot pepper reveal the massive evolution of plant disease resistance genes by retroduplication.</title>
        <authorList>
            <person name="Kim S."/>
            <person name="Park J."/>
            <person name="Yeom S.-I."/>
            <person name="Kim Y.-M."/>
            <person name="Seo E."/>
            <person name="Kim K.-T."/>
            <person name="Kim M.-S."/>
            <person name="Lee J.M."/>
            <person name="Cheong K."/>
            <person name="Shin H.-S."/>
            <person name="Kim S.-B."/>
            <person name="Han K."/>
            <person name="Lee J."/>
            <person name="Park M."/>
            <person name="Lee H.-A."/>
            <person name="Lee H.-Y."/>
            <person name="Lee Y."/>
            <person name="Oh S."/>
            <person name="Lee J.H."/>
            <person name="Choi E."/>
            <person name="Choi E."/>
            <person name="Lee S.E."/>
            <person name="Jeon J."/>
            <person name="Kim H."/>
            <person name="Choi G."/>
            <person name="Song H."/>
            <person name="Lee J."/>
            <person name="Lee S.-C."/>
            <person name="Kwon J.-K."/>
            <person name="Lee H.-Y."/>
            <person name="Koo N."/>
            <person name="Hong Y."/>
            <person name="Kim R.W."/>
            <person name="Kang W.-H."/>
            <person name="Huh J.H."/>
            <person name="Kang B.-C."/>
            <person name="Yang T.-J."/>
            <person name="Lee Y.-H."/>
            <person name="Bennetzen J.L."/>
            <person name="Choi D."/>
        </authorList>
    </citation>
    <scope>NUCLEOTIDE SEQUENCE [LARGE SCALE GENOMIC DNA]</scope>
    <source>
        <strain evidence="5">cv. PBC81</strain>
    </source>
</reference>
<comment type="caution">
    <text evidence="4">The sequence shown here is derived from an EMBL/GenBank/DDBJ whole genome shotgun (WGS) entry which is preliminary data.</text>
</comment>
<evidence type="ECO:0000259" key="3">
    <source>
        <dbReference type="PROSITE" id="PS50235"/>
    </source>
</evidence>
<dbReference type="PANTHER" id="PTHR24006:SF747">
    <property type="entry name" value="UBIQUITIN CARBOXYL-TERMINAL HYDROLASE 20"/>
    <property type="match status" value="1"/>
</dbReference>
<protein>
    <recommendedName>
        <fullName evidence="3">USP domain-containing protein</fullName>
    </recommendedName>
</protein>
<dbReference type="GO" id="GO:0016579">
    <property type="term" value="P:protein deubiquitination"/>
    <property type="evidence" value="ECO:0007669"/>
    <property type="project" value="InterPro"/>
</dbReference>
<dbReference type="Proteomes" id="UP000224567">
    <property type="component" value="Unassembled WGS sequence"/>
</dbReference>
<dbReference type="PROSITE" id="PS50235">
    <property type="entry name" value="USP_3"/>
    <property type="match status" value="1"/>
</dbReference>
<dbReference type="SUPFAM" id="SSF54001">
    <property type="entry name" value="Cysteine proteinases"/>
    <property type="match status" value="1"/>
</dbReference>
<dbReference type="GO" id="GO:0005829">
    <property type="term" value="C:cytosol"/>
    <property type="evidence" value="ECO:0007669"/>
    <property type="project" value="TreeGrafter"/>
</dbReference>
<dbReference type="GO" id="GO:0004843">
    <property type="term" value="F:cysteine-type deubiquitinase activity"/>
    <property type="evidence" value="ECO:0007669"/>
    <property type="project" value="InterPro"/>
</dbReference>
<gene>
    <name evidence="4" type="ORF">CQW23_31264</name>
</gene>
<comment type="similarity">
    <text evidence="1">Belongs to the peptidase C19 family.</text>
</comment>
<dbReference type="Pfam" id="PF00443">
    <property type="entry name" value="UCH"/>
    <property type="match status" value="1"/>
</dbReference>
<dbReference type="InterPro" id="IPR050164">
    <property type="entry name" value="Peptidase_C19"/>
</dbReference>
<dbReference type="EMBL" id="MLFT02000147">
    <property type="protein sequence ID" value="PHT29145.1"/>
    <property type="molecule type" value="Genomic_DNA"/>
</dbReference>
<proteinExistence type="inferred from homology"/>
<dbReference type="OrthoDB" id="420187at2759"/>
<reference evidence="4 5" key="1">
    <citation type="journal article" date="2017" name="Genome Biol.">
        <title>New reference genome sequences of hot pepper reveal the massive evolution of plant disease-resistance genes by retroduplication.</title>
        <authorList>
            <person name="Kim S."/>
            <person name="Park J."/>
            <person name="Yeom S.I."/>
            <person name="Kim Y.M."/>
            <person name="Seo E."/>
            <person name="Kim K.T."/>
            <person name="Kim M.S."/>
            <person name="Lee J.M."/>
            <person name="Cheong K."/>
            <person name="Shin H.S."/>
            <person name="Kim S.B."/>
            <person name="Han K."/>
            <person name="Lee J."/>
            <person name="Park M."/>
            <person name="Lee H.A."/>
            <person name="Lee H.Y."/>
            <person name="Lee Y."/>
            <person name="Oh S."/>
            <person name="Lee J.H."/>
            <person name="Choi E."/>
            <person name="Choi E."/>
            <person name="Lee S.E."/>
            <person name="Jeon J."/>
            <person name="Kim H."/>
            <person name="Choi G."/>
            <person name="Song H."/>
            <person name="Lee J."/>
            <person name="Lee S.C."/>
            <person name="Kwon J.K."/>
            <person name="Lee H.Y."/>
            <person name="Koo N."/>
            <person name="Hong Y."/>
            <person name="Kim R.W."/>
            <person name="Kang W.H."/>
            <person name="Huh J.H."/>
            <person name="Kang B.C."/>
            <person name="Yang T.J."/>
            <person name="Lee Y.H."/>
            <person name="Bennetzen J.L."/>
            <person name="Choi D."/>
        </authorList>
    </citation>
    <scope>NUCLEOTIDE SEQUENCE [LARGE SCALE GENOMIC DNA]</scope>
    <source>
        <strain evidence="5">cv. PBC81</strain>
    </source>
</reference>
<keyword evidence="5" id="KW-1185">Reference proteome</keyword>
<accession>A0A2G2V829</accession>
<feature type="region of interest" description="Disordered" evidence="2">
    <location>
        <begin position="225"/>
        <end position="245"/>
    </location>
</feature>
<evidence type="ECO:0000256" key="1">
    <source>
        <dbReference type="ARBA" id="ARBA00009085"/>
    </source>
</evidence>
<evidence type="ECO:0000256" key="2">
    <source>
        <dbReference type="SAM" id="MobiDB-lite"/>
    </source>
</evidence>
<dbReference type="PROSITE" id="PS00972">
    <property type="entry name" value="USP_1"/>
    <property type="match status" value="1"/>
</dbReference>
<dbReference type="Gene3D" id="3.90.70.10">
    <property type="entry name" value="Cysteine proteinases"/>
    <property type="match status" value="1"/>
</dbReference>
<dbReference type="InterPro" id="IPR038765">
    <property type="entry name" value="Papain-like_cys_pep_sf"/>
</dbReference>
<dbReference type="AlphaFoldDB" id="A0A2G2V829"/>
<dbReference type="InterPro" id="IPR001394">
    <property type="entry name" value="Peptidase_C19_UCH"/>
</dbReference>
<evidence type="ECO:0000313" key="4">
    <source>
        <dbReference type="EMBL" id="PHT29145.1"/>
    </source>
</evidence>
<dbReference type="InterPro" id="IPR018200">
    <property type="entry name" value="USP_CS"/>
</dbReference>
<dbReference type="GO" id="GO:0005634">
    <property type="term" value="C:nucleus"/>
    <property type="evidence" value="ECO:0007669"/>
    <property type="project" value="TreeGrafter"/>
</dbReference>
<sequence length="257" mass="29382">MGSFEALYGRRFRSPIGWYEIGETQIFGPDLDHQAKEDVIGAGLLNLGNTCFLNAVLQCFMHMVPLFDLFLHTHVVPCHLVAGFYLVCAFKGRIGFSLAYEAYDGYSVSPWRLVENLSFIHTHVIFLYFLLKFTFDFIRCYCKHRNNILIYDEWLESRCSDVVQQVFGVRLFSKLCCCNYGHYSNTYEPLIDMSLEIKVVDSLHSVLESFTRVERLDDPEIKLGSRGSSLSRKDDGSSVDRCGSSFGSAALARDRRI</sequence>
<feature type="domain" description="USP" evidence="3">
    <location>
        <begin position="42"/>
        <end position="257"/>
    </location>
</feature>
<dbReference type="PANTHER" id="PTHR24006">
    <property type="entry name" value="UBIQUITIN CARBOXYL-TERMINAL HYDROLASE"/>
    <property type="match status" value="1"/>
</dbReference>
<evidence type="ECO:0000313" key="5">
    <source>
        <dbReference type="Proteomes" id="UP000224567"/>
    </source>
</evidence>
<dbReference type="InterPro" id="IPR028889">
    <property type="entry name" value="USP"/>
</dbReference>